<dbReference type="Proteomes" id="UP001642409">
    <property type="component" value="Unassembled WGS sequence"/>
</dbReference>
<name>A0AA86U4F3_9EUKA</name>
<protein>
    <submittedName>
        <fullName evidence="3">Uncharacterized protein</fullName>
    </submittedName>
</protein>
<comment type="caution">
    <text evidence="3">The sequence shown here is derived from an EMBL/GenBank/DDBJ whole genome shotgun (WGS) entry which is preliminary data.</text>
</comment>
<reference evidence="3" key="1">
    <citation type="submission" date="2023-06" db="EMBL/GenBank/DDBJ databases">
        <authorList>
            <person name="Kurt Z."/>
        </authorList>
    </citation>
    <scope>NUCLEOTIDE SEQUENCE</scope>
</reference>
<dbReference type="AlphaFoldDB" id="A0AA86U4F3"/>
<feature type="region of interest" description="Disordered" evidence="1">
    <location>
        <begin position="154"/>
        <end position="186"/>
    </location>
</feature>
<sequence length="243" mass="29139">MTAESQEFPEPHQILSAIIKHVCEKSRDPLAEQSLTENPTLLYEKIQSTKMDWARIGEELHTTRDRVYHWYFETYLRKVSSDKISKQEKALIQRVIIDGIQSRRIEDPNFQQEVREQIFGKERAVHRSEFSIIYNNIIRCKQIRAMLSQHKIELPSRRAKQDSTRAQDLPQQQQQQQIQQQMPQQSYTDMFKTEQQQMFQVPTGIYQPYFQQPIQQPYVNTGPQVQKQQNYDQYKWDLMDIMK</sequence>
<dbReference type="EMBL" id="CATOUU010001149">
    <property type="protein sequence ID" value="CAI9974462.1"/>
    <property type="molecule type" value="Genomic_DNA"/>
</dbReference>
<dbReference type="EMBL" id="CATOUU010000697">
    <property type="protein sequence ID" value="CAI9942115.1"/>
    <property type="molecule type" value="Genomic_DNA"/>
</dbReference>
<organism evidence="3">
    <name type="scientific">Hexamita inflata</name>
    <dbReference type="NCBI Taxonomy" id="28002"/>
    <lineage>
        <taxon>Eukaryota</taxon>
        <taxon>Metamonada</taxon>
        <taxon>Diplomonadida</taxon>
        <taxon>Hexamitidae</taxon>
        <taxon>Hexamitinae</taxon>
        <taxon>Hexamita</taxon>
    </lineage>
</organism>
<evidence type="ECO:0000313" key="9">
    <source>
        <dbReference type="Proteomes" id="UP001642409"/>
    </source>
</evidence>
<proteinExistence type="predicted"/>
<evidence type="ECO:0000313" key="2">
    <source>
        <dbReference type="EMBL" id="CAI9931244.1"/>
    </source>
</evidence>
<evidence type="ECO:0000313" key="4">
    <source>
        <dbReference type="EMBL" id="CAI9974462.1"/>
    </source>
</evidence>
<evidence type="ECO:0000313" key="5">
    <source>
        <dbReference type="EMBL" id="CAL5993809.1"/>
    </source>
</evidence>
<dbReference type="EMBL" id="CAXDID020000340">
    <property type="protein sequence ID" value="CAL6079328.1"/>
    <property type="molecule type" value="Genomic_DNA"/>
</dbReference>
<gene>
    <name evidence="5" type="ORF">HINF_LOCUS13250</name>
    <name evidence="2" type="ORF">HINF_LOCUS18889</name>
    <name evidence="3" type="ORF">HINF_LOCUS29760</name>
    <name evidence="6" type="ORF">HINF_LOCUS42885</name>
    <name evidence="7" type="ORF">HINF_LOCUS59330</name>
    <name evidence="4" type="ORF">HINF_LOCUS62107</name>
    <name evidence="8" type="ORF">HINF_LOCUS73369</name>
</gene>
<feature type="compositionally biased region" description="Basic and acidic residues" evidence="1">
    <location>
        <begin position="154"/>
        <end position="165"/>
    </location>
</feature>
<feature type="compositionally biased region" description="Low complexity" evidence="1">
    <location>
        <begin position="171"/>
        <end position="185"/>
    </location>
</feature>
<dbReference type="EMBL" id="CAXDID020000030">
    <property type="protein sequence ID" value="CAL5993809.1"/>
    <property type="molecule type" value="Genomic_DNA"/>
</dbReference>
<evidence type="ECO:0000313" key="7">
    <source>
        <dbReference type="EMBL" id="CAL6079328.1"/>
    </source>
</evidence>
<accession>A0AA86U4F3</accession>
<evidence type="ECO:0000313" key="3">
    <source>
        <dbReference type="EMBL" id="CAI9942115.1"/>
    </source>
</evidence>
<evidence type="ECO:0000313" key="6">
    <source>
        <dbReference type="EMBL" id="CAL6048848.1"/>
    </source>
</evidence>
<dbReference type="EMBL" id="CAXDID020000177">
    <property type="protein sequence ID" value="CAL6048848.1"/>
    <property type="molecule type" value="Genomic_DNA"/>
</dbReference>
<evidence type="ECO:0000256" key="1">
    <source>
        <dbReference type="SAM" id="MobiDB-lite"/>
    </source>
</evidence>
<keyword evidence="9" id="KW-1185">Reference proteome</keyword>
<dbReference type="EMBL" id="CAXDID020000599">
    <property type="protein sequence ID" value="CAL6105661.1"/>
    <property type="molecule type" value="Genomic_DNA"/>
</dbReference>
<evidence type="ECO:0000313" key="8">
    <source>
        <dbReference type="EMBL" id="CAL6105661.1"/>
    </source>
</evidence>
<dbReference type="EMBL" id="CATOUU010000477">
    <property type="protein sequence ID" value="CAI9931244.1"/>
    <property type="molecule type" value="Genomic_DNA"/>
</dbReference>
<reference evidence="5 9" key="2">
    <citation type="submission" date="2024-07" db="EMBL/GenBank/DDBJ databases">
        <authorList>
            <person name="Akdeniz Z."/>
        </authorList>
    </citation>
    <scope>NUCLEOTIDE SEQUENCE [LARGE SCALE GENOMIC DNA]</scope>
</reference>